<evidence type="ECO:0000256" key="5">
    <source>
        <dbReference type="ARBA" id="ARBA00022692"/>
    </source>
</evidence>
<dbReference type="Proteomes" id="UP000594638">
    <property type="component" value="Unassembled WGS sequence"/>
</dbReference>
<dbReference type="GO" id="GO:0048608">
    <property type="term" value="P:reproductive structure development"/>
    <property type="evidence" value="ECO:0007669"/>
    <property type="project" value="UniProtKB-ARBA"/>
</dbReference>
<accession>A0A8S0QYF0</accession>
<feature type="transmembrane region" description="Helical" evidence="8">
    <location>
        <begin position="81"/>
        <end position="107"/>
    </location>
</feature>
<evidence type="ECO:0000256" key="8">
    <source>
        <dbReference type="SAM" id="Phobius"/>
    </source>
</evidence>
<comment type="similarity">
    <text evidence="3">Belongs to the oleosin family.</text>
</comment>
<dbReference type="EMBL" id="CACTIH010001996">
    <property type="protein sequence ID" value="CAA2971122.1"/>
    <property type="molecule type" value="Genomic_DNA"/>
</dbReference>
<keyword evidence="6 8" id="KW-1133">Transmembrane helix</keyword>
<dbReference type="GO" id="GO:0019915">
    <property type="term" value="P:lipid storage"/>
    <property type="evidence" value="ECO:0007669"/>
    <property type="project" value="TreeGrafter"/>
</dbReference>
<dbReference type="InterPro" id="IPR000136">
    <property type="entry name" value="Oleosin"/>
</dbReference>
<dbReference type="GO" id="GO:0009791">
    <property type="term" value="P:post-embryonic development"/>
    <property type="evidence" value="ECO:0007669"/>
    <property type="project" value="UniProtKB-ARBA"/>
</dbReference>
<dbReference type="GO" id="GO:0012511">
    <property type="term" value="C:monolayer-surrounded lipid storage body"/>
    <property type="evidence" value="ECO:0007669"/>
    <property type="project" value="InterPro"/>
</dbReference>
<evidence type="ECO:0000256" key="3">
    <source>
        <dbReference type="ARBA" id="ARBA00010858"/>
    </source>
</evidence>
<name>A0A8S0QYF0_OLEEU</name>
<dbReference type="PANTHER" id="PTHR33203:SF4">
    <property type="entry name" value="F27J15.22"/>
    <property type="match status" value="1"/>
</dbReference>
<comment type="caution">
    <text evidence="9">The sequence shown here is derived from an EMBL/GenBank/DDBJ whole genome shotgun (WGS) entry which is preliminary data.</text>
</comment>
<dbReference type="GO" id="GO:0016020">
    <property type="term" value="C:membrane"/>
    <property type="evidence" value="ECO:0007669"/>
    <property type="project" value="UniProtKB-SubCell"/>
</dbReference>
<proteinExistence type="inferred from homology"/>
<evidence type="ECO:0000313" key="9">
    <source>
        <dbReference type="EMBL" id="CAA2971122.1"/>
    </source>
</evidence>
<evidence type="ECO:0000256" key="1">
    <source>
        <dbReference type="ARBA" id="ARBA00004141"/>
    </source>
</evidence>
<evidence type="ECO:0000256" key="7">
    <source>
        <dbReference type="ARBA" id="ARBA00023136"/>
    </source>
</evidence>
<dbReference type="PANTHER" id="PTHR33203">
    <property type="entry name" value="OLEOSIN"/>
    <property type="match status" value="1"/>
</dbReference>
<keyword evidence="7 8" id="KW-0472">Membrane</keyword>
<dbReference type="Pfam" id="PF01277">
    <property type="entry name" value="Oleosin"/>
    <property type="match status" value="1"/>
</dbReference>
<keyword evidence="5 8" id="KW-0812">Transmembrane</keyword>
<protein>
    <submittedName>
        <fullName evidence="9">Oleosin 1-like</fullName>
    </submittedName>
</protein>
<dbReference type="Gramene" id="OE9A111606T1">
    <property type="protein sequence ID" value="OE9A111606C1"/>
    <property type="gene ID" value="OE9A111606"/>
</dbReference>
<organism evidence="9 10">
    <name type="scientific">Olea europaea subsp. europaea</name>
    <dbReference type="NCBI Taxonomy" id="158383"/>
    <lineage>
        <taxon>Eukaryota</taxon>
        <taxon>Viridiplantae</taxon>
        <taxon>Streptophyta</taxon>
        <taxon>Embryophyta</taxon>
        <taxon>Tracheophyta</taxon>
        <taxon>Spermatophyta</taxon>
        <taxon>Magnoliopsida</taxon>
        <taxon>eudicotyledons</taxon>
        <taxon>Gunneridae</taxon>
        <taxon>Pentapetalae</taxon>
        <taxon>asterids</taxon>
        <taxon>lamiids</taxon>
        <taxon>Lamiales</taxon>
        <taxon>Oleaceae</taxon>
        <taxon>Oleeae</taxon>
        <taxon>Olea</taxon>
    </lineage>
</organism>
<dbReference type="AlphaFoldDB" id="A0A8S0QYF0"/>
<sequence length="157" mass="17460">MADQSQRQQYARGSNIRSFVHKLQVHSPNSTQLIGFMTLVISSGILLLLTGMTLTVTVLGLIFFMPLILISSPIWVPAGTIIFIVVAGFLSFLGFGIAAVVVISWLYRYFRGFHPPGSDRVDYARSRITNTASHMKDYAREYGEYWQQKAKDAAPGA</sequence>
<comment type="subcellular location">
    <subcellularLocation>
        <location evidence="2">Lipid droplet</location>
    </subcellularLocation>
    <subcellularLocation>
        <location evidence="1">Membrane</location>
        <topology evidence="1">Multi-pass membrane protein</topology>
    </subcellularLocation>
</comment>
<dbReference type="OrthoDB" id="2016943at2759"/>
<keyword evidence="4" id="KW-0551">Lipid droplet</keyword>
<evidence type="ECO:0000313" key="10">
    <source>
        <dbReference type="Proteomes" id="UP000594638"/>
    </source>
</evidence>
<keyword evidence="10" id="KW-1185">Reference proteome</keyword>
<reference evidence="9 10" key="1">
    <citation type="submission" date="2019-12" db="EMBL/GenBank/DDBJ databases">
        <authorList>
            <person name="Alioto T."/>
            <person name="Alioto T."/>
            <person name="Gomez Garrido J."/>
        </authorList>
    </citation>
    <scope>NUCLEOTIDE SEQUENCE [LARGE SCALE GENOMIC DNA]</scope>
</reference>
<evidence type="ECO:0000256" key="4">
    <source>
        <dbReference type="ARBA" id="ARBA00022677"/>
    </source>
</evidence>
<evidence type="ECO:0000256" key="2">
    <source>
        <dbReference type="ARBA" id="ARBA00004502"/>
    </source>
</evidence>
<gene>
    <name evidence="9" type="ORF">OLEA9_A111606</name>
</gene>
<evidence type="ECO:0000256" key="6">
    <source>
        <dbReference type="ARBA" id="ARBA00022989"/>
    </source>
</evidence>